<feature type="compositionally biased region" description="Low complexity" evidence="9">
    <location>
        <begin position="396"/>
        <end position="412"/>
    </location>
</feature>
<evidence type="ECO:0000256" key="9">
    <source>
        <dbReference type="SAM" id="MobiDB-lite"/>
    </source>
</evidence>
<dbReference type="Pfam" id="PF00249">
    <property type="entry name" value="Myb_DNA-binding"/>
    <property type="match status" value="1"/>
</dbReference>
<dbReference type="GO" id="GO:0000160">
    <property type="term" value="P:phosphorelay signal transduction system"/>
    <property type="evidence" value="ECO:0007669"/>
    <property type="project" value="UniProtKB-KW"/>
</dbReference>
<dbReference type="NCBIfam" id="TIGR01557">
    <property type="entry name" value="myb_SHAQKYF"/>
    <property type="match status" value="1"/>
</dbReference>
<dbReference type="InterPro" id="IPR009057">
    <property type="entry name" value="Homeodomain-like_sf"/>
</dbReference>
<dbReference type="SMART" id="SM00448">
    <property type="entry name" value="REC"/>
    <property type="match status" value="1"/>
</dbReference>
<dbReference type="Gene3D" id="1.10.10.60">
    <property type="entry name" value="Homeodomain-like"/>
    <property type="match status" value="1"/>
</dbReference>
<evidence type="ECO:0000313" key="12">
    <source>
        <dbReference type="Proteomes" id="UP000504604"/>
    </source>
</evidence>
<gene>
    <name evidence="13" type="primary">LOC105160711</name>
</gene>
<organism evidence="12 13">
    <name type="scientific">Sesamum indicum</name>
    <name type="common">Oriental sesame</name>
    <name type="synonym">Sesamum orientale</name>
    <dbReference type="NCBI Taxonomy" id="4182"/>
    <lineage>
        <taxon>Eukaryota</taxon>
        <taxon>Viridiplantae</taxon>
        <taxon>Streptophyta</taxon>
        <taxon>Embryophyta</taxon>
        <taxon>Tracheophyta</taxon>
        <taxon>Spermatophyta</taxon>
        <taxon>Magnoliopsida</taxon>
        <taxon>eudicotyledons</taxon>
        <taxon>Gunneridae</taxon>
        <taxon>Pentapetalae</taxon>
        <taxon>asterids</taxon>
        <taxon>lamiids</taxon>
        <taxon>Lamiales</taxon>
        <taxon>Pedaliaceae</taxon>
        <taxon>Sesamum</taxon>
    </lineage>
</organism>
<feature type="compositionally biased region" description="Low complexity" evidence="9">
    <location>
        <begin position="166"/>
        <end position="177"/>
    </location>
</feature>
<evidence type="ECO:0000259" key="11">
    <source>
        <dbReference type="PROSITE" id="PS51294"/>
    </source>
</evidence>
<keyword evidence="7" id="KW-0539">Nucleus</keyword>
<dbReference type="RefSeq" id="XP_011076492.2">
    <property type="nucleotide sequence ID" value="XM_011078190.2"/>
</dbReference>
<dbReference type="FunCoup" id="A0A6I9T385">
    <property type="interactions" value="172"/>
</dbReference>
<reference evidence="13" key="1">
    <citation type="submission" date="2025-08" db="UniProtKB">
        <authorList>
            <consortium name="RefSeq"/>
        </authorList>
    </citation>
    <scope>IDENTIFICATION</scope>
</reference>
<evidence type="ECO:0000256" key="5">
    <source>
        <dbReference type="ARBA" id="ARBA00023159"/>
    </source>
</evidence>
<evidence type="ECO:0000256" key="8">
    <source>
        <dbReference type="PROSITE-ProRule" id="PRU00169"/>
    </source>
</evidence>
<dbReference type="SUPFAM" id="SSF46689">
    <property type="entry name" value="Homeodomain-like"/>
    <property type="match status" value="1"/>
</dbReference>
<keyword evidence="4" id="KW-0805">Transcription regulation</keyword>
<dbReference type="OrthoDB" id="60033at2759"/>
<dbReference type="SUPFAM" id="SSF52172">
    <property type="entry name" value="CheY-like"/>
    <property type="match status" value="1"/>
</dbReference>
<dbReference type="InParanoid" id="A0A6I9T385"/>
<dbReference type="GeneID" id="105160711"/>
<dbReference type="PANTHER" id="PTHR43874:SF19">
    <property type="entry name" value="RESPONSE REGULATOR 23-RELATED"/>
    <property type="match status" value="1"/>
</dbReference>
<dbReference type="InterPro" id="IPR001789">
    <property type="entry name" value="Sig_transdc_resp-reg_receiver"/>
</dbReference>
<feature type="domain" description="Response regulatory" evidence="10">
    <location>
        <begin position="23"/>
        <end position="138"/>
    </location>
</feature>
<dbReference type="CDD" id="cd17584">
    <property type="entry name" value="REC_typeB_ARR-like"/>
    <property type="match status" value="1"/>
</dbReference>
<dbReference type="InterPro" id="IPR017930">
    <property type="entry name" value="Myb_dom"/>
</dbReference>
<proteinExistence type="predicted"/>
<dbReference type="KEGG" id="sind:105160711"/>
<dbReference type="PANTHER" id="PTHR43874">
    <property type="entry name" value="TWO-COMPONENT RESPONSE REGULATOR"/>
    <property type="match status" value="1"/>
</dbReference>
<dbReference type="GO" id="GO:0003677">
    <property type="term" value="F:DNA binding"/>
    <property type="evidence" value="ECO:0007669"/>
    <property type="project" value="InterPro"/>
</dbReference>
<evidence type="ECO:0000256" key="4">
    <source>
        <dbReference type="ARBA" id="ARBA00023015"/>
    </source>
</evidence>
<accession>A0A6I9T385</accession>
<dbReference type="InterPro" id="IPR011006">
    <property type="entry name" value="CheY-like_superfamily"/>
</dbReference>
<dbReference type="InterPro" id="IPR045279">
    <property type="entry name" value="ARR-like"/>
</dbReference>
<comment type="subcellular location">
    <subcellularLocation>
        <location evidence="1">Nucleus</location>
    </subcellularLocation>
</comment>
<feature type="region of interest" description="Disordered" evidence="9">
    <location>
        <begin position="150"/>
        <end position="212"/>
    </location>
</feature>
<dbReference type="GO" id="GO:0005634">
    <property type="term" value="C:nucleus"/>
    <property type="evidence" value="ECO:0007669"/>
    <property type="project" value="UniProtKB-SubCell"/>
</dbReference>
<evidence type="ECO:0000256" key="6">
    <source>
        <dbReference type="ARBA" id="ARBA00023163"/>
    </source>
</evidence>
<dbReference type="FunFam" id="1.10.10.60:FF:000007">
    <property type="entry name" value="Two-component response regulator"/>
    <property type="match status" value="1"/>
</dbReference>
<keyword evidence="5" id="KW-0010">Activator</keyword>
<dbReference type="InterPro" id="IPR006447">
    <property type="entry name" value="Myb_dom_plants"/>
</dbReference>
<evidence type="ECO:0000313" key="13">
    <source>
        <dbReference type="RefSeq" id="XP_011076492.2"/>
    </source>
</evidence>
<protein>
    <submittedName>
        <fullName evidence="13">Two-component response regulator ARR10-like</fullName>
    </submittedName>
</protein>
<dbReference type="PROSITE" id="PS50110">
    <property type="entry name" value="RESPONSE_REGULATORY"/>
    <property type="match status" value="1"/>
</dbReference>
<evidence type="ECO:0000256" key="2">
    <source>
        <dbReference type="ARBA" id="ARBA00022553"/>
    </source>
</evidence>
<evidence type="ECO:0000256" key="7">
    <source>
        <dbReference type="ARBA" id="ARBA00023242"/>
    </source>
</evidence>
<keyword evidence="12" id="KW-1185">Reference proteome</keyword>
<name>A0A6I9T385_SESIN</name>
<feature type="modified residue" description="4-aspartylphosphate" evidence="8">
    <location>
        <position position="74"/>
    </location>
</feature>
<dbReference type="AlphaFoldDB" id="A0A6I9T385"/>
<feature type="region of interest" description="Disordered" evidence="9">
    <location>
        <begin position="382"/>
        <end position="413"/>
    </location>
</feature>
<dbReference type="Gene3D" id="3.40.50.2300">
    <property type="match status" value="1"/>
</dbReference>
<keyword evidence="3" id="KW-0902">Two-component regulatory system</keyword>
<keyword evidence="2 8" id="KW-0597">Phosphoprotein</keyword>
<evidence type="ECO:0000259" key="10">
    <source>
        <dbReference type="PROSITE" id="PS50110"/>
    </source>
</evidence>
<dbReference type="Pfam" id="PF00072">
    <property type="entry name" value="Response_reg"/>
    <property type="match status" value="1"/>
</dbReference>
<dbReference type="GO" id="GO:0009736">
    <property type="term" value="P:cytokinin-activated signaling pathway"/>
    <property type="evidence" value="ECO:0007669"/>
    <property type="project" value="InterPro"/>
</dbReference>
<keyword evidence="6" id="KW-0804">Transcription</keyword>
<feature type="compositionally biased region" description="Basic and acidic residues" evidence="9">
    <location>
        <begin position="154"/>
        <end position="165"/>
    </location>
</feature>
<dbReference type="Proteomes" id="UP000504604">
    <property type="component" value="Linkage group LG4"/>
</dbReference>
<evidence type="ECO:0000256" key="1">
    <source>
        <dbReference type="ARBA" id="ARBA00004123"/>
    </source>
</evidence>
<dbReference type="PROSITE" id="PS51294">
    <property type="entry name" value="HTH_MYB"/>
    <property type="match status" value="1"/>
</dbReference>
<evidence type="ECO:0000256" key="3">
    <source>
        <dbReference type="ARBA" id="ARBA00023012"/>
    </source>
</evidence>
<feature type="domain" description="HTH myb-type" evidence="11">
    <location>
        <begin position="208"/>
        <end position="267"/>
    </location>
</feature>
<feature type="compositionally biased region" description="Basic and acidic residues" evidence="9">
    <location>
        <begin position="192"/>
        <end position="201"/>
    </location>
</feature>
<dbReference type="InterPro" id="IPR001005">
    <property type="entry name" value="SANT/Myb"/>
</dbReference>
<sequence length="707" mass="77126">MEGETLITLSNSPESRKAVDTISILVVDDDTTCLSIVAAILKKFKYQVVTVKHPNDALCTLRIKGGAFDLVVSDVHMPDMNGFELQRAIAQEFNLPVVLMSADDKESVALQGLESGAAFFIYKPVCPDDLRDLWQFAAMKKKSQVVIEETGNFPDEKTSTDKNSSDEMAISASSSVSGDVVNKKESKRKSPRKEGSNEIKGDNSQSSSQKRPKVIWTNSLHNRFLEAIRSIGLDRAVPKKILEVMDVPGLTRENVASHLQKYRIFLRRVSDASFKIQYSSEKGLSRNYSSFQTSATSPSTLMLNRFSKFHYQNPVQFPAQSVAALPNLETPSGSLISQSGFGQSRLLSNKGNLLKPNIGNANLIHQNDRSYVRLAQNDYQTAPSSTSIQGHHANISLDDPSTSLSASSDSPLVGSTRMNPCTSYDHPSRTTIGTPNSVSLAPSKNFTYRTNYVGYSISNIKHLAESGHSEKYKDLNSCTSTINFPSNEFLSNSNTVLAAAGPNNNVNFNQLAHNLGACSTFVTNNNGGEQLSDVVADYLPSNLPLVCGTVGNGGDINESAAFSPMFDLSEFDILSTQQALEETDFDTTFADQVKIQNQTQQNGGETITSSNFYGDMSLWDSNIRSFGQAPNQQQCSQSLVNSQDFGASSQHNKTVLLPPPQALVCEGFGTSSHLKALLSPAHERDDDDFLESLLAPFGEDHQNLEGI</sequence>